<comment type="caution">
    <text evidence="2">The sequence shown here is derived from an EMBL/GenBank/DDBJ whole genome shotgun (WGS) entry which is preliminary data.</text>
</comment>
<organism evidence="2 3">
    <name type="scientific">Pleurodeles waltl</name>
    <name type="common">Iberian ribbed newt</name>
    <dbReference type="NCBI Taxonomy" id="8319"/>
    <lineage>
        <taxon>Eukaryota</taxon>
        <taxon>Metazoa</taxon>
        <taxon>Chordata</taxon>
        <taxon>Craniata</taxon>
        <taxon>Vertebrata</taxon>
        <taxon>Euteleostomi</taxon>
        <taxon>Amphibia</taxon>
        <taxon>Batrachia</taxon>
        <taxon>Caudata</taxon>
        <taxon>Salamandroidea</taxon>
        <taxon>Salamandridae</taxon>
        <taxon>Pleurodelinae</taxon>
        <taxon>Pleurodeles</taxon>
    </lineage>
</organism>
<dbReference type="Proteomes" id="UP001066276">
    <property type="component" value="Chromosome 2_2"/>
</dbReference>
<sequence>MNTAAPSRVQLSSQLQAEEHGNEQLDTAMCSLTAQWSVGNGPRGSPAIRDLPSLLPVTKPPLTPVKRSAVHAESVR</sequence>
<dbReference type="EMBL" id="JANPWB010000004">
    <property type="protein sequence ID" value="KAJ1194581.1"/>
    <property type="molecule type" value="Genomic_DNA"/>
</dbReference>
<feature type="compositionally biased region" description="Polar residues" evidence="1">
    <location>
        <begin position="1"/>
        <end position="16"/>
    </location>
</feature>
<protein>
    <submittedName>
        <fullName evidence="2">Uncharacterized protein</fullName>
    </submittedName>
</protein>
<feature type="region of interest" description="Disordered" evidence="1">
    <location>
        <begin position="1"/>
        <end position="24"/>
    </location>
</feature>
<gene>
    <name evidence="2" type="ORF">NDU88_003869</name>
</gene>
<evidence type="ECO:0000313" key="3">
    <source>
        <dbReference type="Proteomes" id="UP001066276"/>
    </source>
</evidence>
<evidence type="ECO:0000313" key="2">
    <source>
        <dbReference type="EMBL" id="KAJ1194581.1"/>
    </source>
</evidence>
<name>A0AAV7V1A4_PLEWA</name>
<accession>A0AAV7V1A4</accession>
<reference evidence="2" key="1">
    <citation type="journal article" date="2022" name="bioRxiv">
        <title>Sequencing and chromosome-scale assembly of the giantPleurodeles waltlgenome.</title>
        <authorList>
            <person name="Brown T."/>
            <person name="Elewa A."/>
            <person name="Iarovenko S."/>
            <person name="Subramanian E."/>
            <person name="Araus A.J."/>
            <person name="Petzold A."/>
            <person name="Susuki M."/>
            <person name="Suzuki K.-i.T."/>
            <person name="Hayashi T."/>
            <person name="Toyoda A."/>
            <person name="Oliveira C."/>
            <person name="Osipova E."/>
            <person name="Leigh N.D."/>
            <person name="Simon A."/>
            <person name="Yun M.H."/>
        </authorList>
    </citation>
    <scope>NUCLEOTIDE SEQUENCE</scope>
    <source>
        <strain evidence="2">20211129_DDA</strain>
        <tissue evidence="2">Liver</tissue>
    </source>
</reference>
<dbReference type="AlphaFoldDB" id="A0AAV7V1A4"/>
<keyword evidence="3" id="KW-1185">Reference proteome</keyword>
<proteinExistence type="predicted"/>
<evidence type="ECO:0000256" key="1">
    <source>
        <dbReference type="SAM" id="MobiDB-lite"/>
    </source>
</evidence>